<dbReference type="AlphaFoldDB" id="A0A072P6Z5"/>
<evidence type="ECO:0000313" key="3">
    <source>
        <dbReference type="Proteomes" id="UP000027920"/>
    </source>
</evidence>
<keyword evidence="3" id="KW-1185">Reference proteome</keyword>
<dbReference type="InterPro" id="IPR029063">
    <property type="entry name" value="SAM-dependent_MTases_sf"/>
</dbReference>
<dbReference type="VEuPathDB" id="FungiDB:A1O9_07459"/>
<proteinExistence type="predicted"/>
<dbReference type="HOGENOM" id="CLU_065416_2_2_1"/>
<dbReference type="RefSeq" id="XP_013258469.1">
    <property type="nucleotide sequence ID" value="XM_013403015.1"/>
</dbReference>
<dbReference type="Pfam" id="PF13649">
    <property type="entry name" value="Methyltransf_25"/>
    <property type="match status" value="1"/>
</dbReference>
<sequence length="307" mass="33417">MSTSRTNGNAFHPKKYTPNTPEVLCELCHPATAEVAKHFLPTITETQTTPAESWIVHDNACGYGEVSRMILEMDPAPAKKIDIVGTDSSDAMIQTYLKLKDKFASRLDGQGVSIRAEVQRAENLAALSDESFSHSITNFLVNSGPNPDLNVPIVKEVYRTLKPGGTAVITNWNQIAHADAVIAAHEGTRGKDASPLLYGMGKELLNPDHLISSVVGGGFDKAKLKILSKPVAAGASWKTRESRRRYCGLMWSVLGPTLKGWQLEDEEKWEQALDILEDMLPKLPGVTVSDEGLLSITLTATIAIVQK</sequence>
<comment type="caution">
    <text evidence="2">The sequence shown here is derived from an EMBL/GenBank/DDBJ whole genome shotgun (WGS) entry which is preliminary data.</text>
</comment>
<dbReference type="Proteomes" id="UP000027920">
    <property type="component" value="Unassembled WGS sequence"/>
</dbReference>
<organism evidence="2 3">
    <name type="scientific">Exophiala aquamarina CBS 119918</name>
    <dbReference type="NCBI Taxonomy" id="1182545"/>
    <lineage>
        <taxon>Eukaryota</taxon>
        <taxon>Fungi</taxon>
        <taxon>Dikarya</taxon>
        <taxon>Ascomycota</taxon>
        <taxon>Pezizomycotina</taxon>
        <taxon>Eurotiomycetes</taxon>
        <taxon>Chaetothyriomycetidae</taxon>
        <taxon>Chaetothyriales</taxon>
        <taxon>Herpotrichiellaceae</taxon>
        <taxon>Exophiala</taxon>
    </lineage>
</organism>
<dbReference type="CDD" id="cd02440">
    <property type="entry name" value="AdoMet_MTases"/>
    <property type="match status" value="1"/>
</dbReference>
<dbReference type="Gene3D" id="3.40.50.150">
    <property type="entry name" value="Vaccinia Virus protein VP39"/>
    <property type="match status" value="1"/>
</dbReference>
<evidence type="ECO:0000313" key="2">
    <source>
        <dbReference type="EMBL" id="KEF55879.1"/>
    </source>
</evidence>
<dbReference type="InterPro" id="IPR041698">
    <property type="entry name" value="Methyltransf_25"/>
</dbReference>
<protein>
    <recommendedName>
        <fullName evidence="1">Methyltransferase domain-containing protein</fullName>
    </recommendedName>
</protein>
<dbReference type="SUPFAM" id="SSF53335">
    <property type="entry name" value="S-adenosyl-L-methionine-dependent methyltransferases"/>
    <property type="match status" value="1"/>
</dbReference>
<dbReference type="GeneID" id="25282373"/>
<dbReference type="OrthoDB" id="2013972at2759"/>
<gene>
    <name evidence="2" type="ORF">A1O9_07459</name>
</gene>
<accession>A0A072P6Z5</accession>
<reference evidence="2 3" key="1">
    <citation type="submission" date="2013-03" db="EMBL/GenBank/DDBJ databases">
        <title>The Genome Sequence of Exophiala aquamarina CBS 119918.</title>
        <authorList>
            <consortium name="The Broad Institute Genomics Platform"/>
            <person name="Cuomo C."/>
            <person name="de Hoog S."/>
            <person name="Gorbushina A."/>
            <person name="Walker B."/>
            <person name="Young S.K."/>
            <person name="Zeng Q."/>
            <person name="Gargeya S."/>
            <person name="Fitzgerald M."/>
            <person name="Haas B."/>
            <person name="Abouelleil A."/>
            <person name="Allen A.W."/>
            <person name="Alvarado L."/>
            <person name="Arachchi H.M."/>
            <person name="Berlin A.M."/>
            <person name="Chapman S.B."/>
            <person name="Gainer-Dewar J."/>
            <person name="Goldberg J."/>
            <person name="Griggs A."/>
            <person name="Gujja S."/>
            <person name="Hansen M."/>
            <person name="Howarth C."/>
            <person name="Imamovic A."/>
            <person name="Ireland A."/>
            <person name="Larimer J."/>
            <person name="McCowan C."/>
            <person name="Murphy C."/>
            <person name="Pearson M."/>
            <person name="Poon T.W."/>
            <person name="Priest M."/>
            <person name="Roberts A."/>
            <person name="Saif S."/>
            <person name="Shea T."/>
            <person name="Sisk P."/>
            <person name="Sykes S."/>
            <person name="Wortman J."/>
            <person name="Nusbaum C."/>
            <person name="Birren B."/>
        </authorList>
    </citation>
    <scope>NUCLEOTIDE SEQUENCE [LARGE SCALE GENOMIC DNA]</scope>
    <source>
        <strain evidence="2 3">CBS 119918</strain>
    </source>
</reference>
<feature type="domain" description="Methyltransferase" evidence="1">
    <location>
        <begin position="57"/>
        <end position="165"/>
    </location>
</feature>
<dbReference type="EMBL" id="AMGV01000006">
    <property type="protein sequence ID" value="KEF55879.1"/>
    <property type="molecule type" value="Genomic_DNA"/>
</dbReference>
<dbReference type="STRING" id="1182545.A0A072P6Z5"/>
<evidence type="ECO:0000259" key="1">
    <source>
        <dbReference type="Pfam" id="PF13649"/>
    </source>
</evidence>
<name>A0A072P6Z5_9EURO</name>